<feature type="compositionally biased region" description="Polar residues" evidence="1">
    <location>
        <begin position="424"/>
        <end position="434"/>
    </location>
</feature>
<evidence type="ECO:0000259" key="2">
    <source>
        <dbReference type="Pfam" id="PF06972"/>
    </source>
</evidence>
<accession>A0A7N0RBT7</accession>
<feature type="region of interest" description="Disordered" evidence="1">
    <location>
        <begin position="96"/>
        <end position="144"/>
    </location>
</feature>
<reference evidence="3" key="1">
    <citation type="submission" date="2021-01" db="UniProtKB">
        <authorList>
            <consortium name="EnsemblPlants"/>
        </authorList>
    </citation>
    <scope>IDENTIFICATION</scope>
</reference>
<dbReference type="EnsemblPlants" id="Kaladp0008s0273.1.v1.1">
    <property type="protein sequence ID" value="Kaladp0008s0273.1.v1.1"/>
    <property type="gene ID" value="Kaladp0008s0273.v1.1"/>
</dbReference>
<evidence type="ECO:0000313" key="4">
    <source>
        <dbReference type="Proteomes" id="UP000594263"/>
    </source>
</evidence>
<feature type="region of interest" description="Disordered" evidence="1">
    <location>
        <begin position="407"/>
        <end position="434"/>
    </location>
</feature>
<dbReference type="AlphaFoldDB" id="A0A7N0RBT7"/>
<sequence>MSGGARVSSGITGGLKKTIQDIREIAGQHTDEDIYAMLRDCSMDPNETIQRLLHLDTFHEVKKKNGRRKENVEIRAFDNPGQQHGARLGRGAKVGRGNFHWQRGSQNNARRNLGGSKEHGFTSISKGPNSEIKAAPQSSGSVHVEVNGKNSQGGAPHANVGEVIYAGHDSVPDSLIPGEARVPTDGSEPSALTCAPANISAKQETILSTENHVNSAAPSLQPIYSSLETLHLGAVLSPSNSIHVDQYPNLKEDATWFNDKIQNDGPISFVPKNVDTAESQLTDFNGNVQPWQANCAAKDVTFKETGKYAEEQSISKEDTSASNEDASKFNASDGHVVFPDHVQVPEAYKTKLTFGSFDFGWAVDGKQTSGGNGTNRDTRMDDSFPVKTVSQFSIVGNGIISTVKDAQETEDPSYLQSPPPLSENAPSLTGHTSSNVVTKIDHPELESLLHNGGPGVANHSPNYVFGYAPVGHLQAHDSAEPQGGNFTASSTANIDQNSSTQPSVVSQDMVSSPPPAPLLRQTYHSNFFPYGHYYPHFFVPQVQQYITYGGFPQQPSVANVYLTSSAAAAAGIKYSHQQQKQGSNAGTDGYIGVPSGYSPFVPYAFPYGLPPAVIPGNVGGDDDLATQSKENTTTNMTEQQIESSGEWMGGTGRAVAGLQVSPFYNHGPGQVHHMAFPPMPAGFGALGGVYHPAAQTAPAPQLTAHPHLHQPQPVGSAEAAGMMAPAGFYQQQPQGAHIAWNNKQ</sequence>
<dbReference type="OMA" id="QINWNTN"/>
<dbReference type="GO" id="GO:0005634">
    <property type="term" value="C:nucleus"/>
    <property type="evidence" value="ECO:0007669"/>
    <property type="project" value="TreeGrafter"/>
</dbReference>
<dbReference type="PANTHER" id="PTHR46775:SF2">
    <property type="entry name" value="GBF-INTERACTING PROTEIN 1-LIKE"/>
    <property type="match status" value="1"/>
</dbReference>
<dbReference type="Pfam" id="PF06972">
    <property type="entry name" value="GIP1_N"/>
    <property type="match status" value="1"/>
</dbReference>
<keyword evidence="4" id="KW-1185">Reference proteome</keyword>
<feature type="compositionally biased region" description="Polar residues" evidence="1">
    <location>
        <begin position="484"/>
        <end position="510"/>
    </location>
</feature>
<proteinExistence type="predicted"/>
<dbReference type="InterPro" id="IPR044277">
    <property type="entry name" value="GIP1"/>
</dbReference>
<feature type="domain" description="GBF-interacting protein 1 N-terminal" evidence="2">
    <location>
        <begin position="14"/>
        <end position="70"/>
    </location>
</feature>
<dbReference type="SUPFAM" id="SSF46934">
    <property type="entry name" value="UBA-like"/>
    <property type="match status" value="1"/>
</dbReference>
<protein>
    <recommendedName>
        <fullName evidence="2">GBF-interacting protein 1 N-terminal domain-containing protein</fullName>
    </recommendedName>
</protein>
<dbReference type="Proteomes" id="UP000594263">
    <property type="component" value="Unplaced"/>
</dbReference>
<dbReference type="InterPro" id="IPR009719">
    <property type="entry name" value="GIP1_N"/>
</dbReference>
<name>A0A7N0RBT7_KALFE</name>
<feature type="region of interest" description="Disordered" evidence="1">
    <location>
        <begin position="475"/>
        <end position="513"/>
    </location>
</feature>
<dbReference type="GO" id="GO:0051082">
    <property type="term" value="F:unfolded protein binding"/>
    <property type="evidence" value="ECO:0007669"/>
    <property type="project" value="TreeGrafter"/>
</dbReference>
<dbReference type="InterPro" id="IPR009060">
    <property type="entry name" value="UBA-like_sf"/>
</dbReference>
<evidence type="ECO:0000256" key="1">
    <source>
        <dbReference type="SAM" id="MobiDB-lite"/>
    </source>
</evidence>
<evidence type="ECO:0000313" key="3">
    <source>
        <dbReference type="EnsemblPlants" id="Kaladp0008s0273.1.v1.1"/>
    </source>
</evidence>
<dbReference type="PANTHER" id="PTHR46775">
    <property type="entry name" value="FLOCCULATION PROTEIN (DUF1296)"/>
    <property type="match status" value="1"/>
</dbReference>
<organism evidence="3 4">
    <name type="scientific">Kalanchoe fedtschenkoi</name>
    <name type="common">Lavender scallops</name>
    <name type="synonym">South American air plant</name>
    <dbReference type="NCBI Taxonomy" id="63787"/>
    <lineage>
        <taxon>Eukaryota</taxon>
        <taxon>Viridiplantae</taxon>
        <taxon>Streptophyta</taxon>
        <taxon>Embryophyta</taxon>
        <taxon>Tracheophyta</taxon>
        <taxon>Spermatophyta</taxon>
        <taxon>Magnoliopsida</taxon>
        <taxon>eudicotyledons</taxon>
        <taxon>Gunneridae</taxon>
        <taxon>Pentapetalae</taxon>
        <taxon>Saxifragales</taxon>
        <taxon>Crassulaceae</taxon>
        <taxon>Kalanchoe</taxon>
    </lineage>
</organism>
<dbReference type="Gramene" id="Kaladp0008s0273.1.v1.1">
    <property type="protein sequence ID" value="Kaladp0008s0273.1.v1.1"/>
    <property type="gene ID" value="Kaladp0008s0273.v1.1"/>
</dbReference>